<dbReference type="InterPro" id="IPR032816">
    <property type="entry name" value="VTT_dom"/>
</dbReference>
<dbReference type="EMBL" id="UFUZ01000001">
    <property type="protein sequence ID" value="SUX27012.1"/>
    <property type="molecule type" value="Genomic_DNA"/>
</dbReference>
<sequence length="145" mass="16303">MFDFFYSNLSYIGLFIVSFLSSTLLPLASEAFVVAFVKFDFDPTLVLLTATLANTLGSLSTYALAYFGKEKILQKYFASSLKKLENYTLNFYKLGWLFAFLSFLPLVGDLFALGLGFAKYPLIKTAFFIALGKLSRYFFLVSLSS</sequence>
<reference evidence="4 5" key="2">
    <citation type="submission" date="2018-06" db="EMBL/GenBank/DDBJ databases">
        <authorList>
            <consortium name="Pathogen Informatics"/>
            <person name="Doyle S."/>
        </authorList>
    </citation>
    <scope>NUCLEOTIDE SEQUENCE [LARGE SCALE GENOMIC DNA]</scope>
    <source>
        <strain evidence="4 5">NCTC12264</strain>
    </source>
</reference>
<keyword evidence="1" id="KW-0472">Membrane</keyword>
<protein>
    <submittedName>
        <fullName evidence="3">DedA family protein</fullName>
    </submittedName>
    <submittedName>
        <fullName evidence="4">Integral membrane protein</fullName>
    </submittedName>
</protein>
<evidence type="ECO:0000313" key="3">
    <source>
        <dbReference type="EMBL" id="EAJ1621236.1"/>
    </source>
</evidence>
<name>A0A381EJC8_CAMUP</name>
<organism evidence="4 5">
    <name type="scientific">Campylobacter upsaliensis</name>
    <dbReference type="NCBI Taxonomy" id="28080"/>
    <lineage>
        <taxon>Bacteria</taxon>
        <taxon>Pseudomonadati</taxon>
        <taxon>Campylobacterota</taxon>
        <taxon>Epsilonproteobacteria</taxon>
        <taxon>Campylobacterales</taxon>
        <taxon>Campylobacteraceae</taxon>
        <taxon>Campylobacter</taxon>
    </lineage>
</organism>
<evidence type="ECO:0000313" key="5">
    <source>
        <dbReference type="Proteomes" id="UP000254161"/>
    </source>
</evidence>
<gene>
    <name evidence="4" type="primary">yqaA</name>
    <name evidence="3" type="ORF">CT510_01000</name>
    <name evidence="4" type="ORF">NCTC12264_01249</name>
</gene>
<dbReference type="InterPro" id="IPR051311">
    <property type="entry name" value="DedA_domain"/>
</dbReference>
<feature type="transmembrane region" description="Helical" evidence="1">
    <location>
        <begin position="45"/>
        <end position="68"/>
    </location>
</feature>
<keyword evidence="6" id="KW-1185">Reference proteome</keyword>
<dbReference type="PANTHER" id="PTHR42709">
    <property type="entry name" value="ALKALINE PHOSPHATASE LIKE PROTEIN"/>
    <property type="match status" value="1"/>
</dbReference>
<feature type="transmembrane region" description="Helical" evidence="1">
    <location>
        <begin position="12"/>
        <end position="39"/>
    </location>
</feature>
<evidence type="ECO:0000259" key="2">
    <source>
        <dbReference type="Pfam" id="PF09335"/>
    </source>
</evidence>
<dbReference type="AlphaFoldDB" id="A0A381EJC8"/>
<proteinExistence type="predicted"/>
<feature type="transmembrane region" description="Helical" evidence="1">
    <location>
        <begin position="89"/>
        <end position="108"/>
    </location>
</feature>
<dbReference type="Proteomes" id="UP000535305">
    <property type="component" value="Unassembled WGS sequence"/>
</dbReference>
<dbReference type="EMBL" id="AABVLA010000002">
    <property type="protein sequence ID" value="EAJ1621236.1"/>
    <property type="molecule type" value="Genomic_DNA"/>
</dbReference>
<dbReference type="Proteomes" id="UP000254161">
    <property type="component" value="Unassembled WGS sequence"/>
</dbReference>
<feature type="domain" description="VTT" evidence="2">
    <location>
        <begin position="31"/>
        <end position="143"/>
    </location>
</feature>
<keyword evidence="1" id="KW-0812">Transmembrane</keyword>
<accession>A0A381EJC8</accession>
<evidence type="ECO:0000313" key="4">
    <source>
        <dbReference type="EMBL" id="SUX27012.1"/>
    </source>
</evidence>
<reference evidence="3 6" key="1">
    <citation type="submission" date="2018-06" db="EMBL/GenBank/DDBJ databases">
        <authorList>
            <consortium name="PulseNet: The National Subtyping Network for Foodborne Disease Surveillance"/>
            <person name="Tarr C.L."/>
            <person name="Trees E."/>
            <person name="Katz L.S."/>
            <person name="Carleton-Romer H.A."/>
            <person name="Stroika S."/>
            <person name="Kucerova Z."/>
            <person name="Roache K.F."/>
            <person name="Sabol A.L."/>
            <person name="Besser J."/>
            <person name="Gerner-Smidt P."/>
        </authorList>
    </citation>
    <scope>NUCLEOTIDE SEQUENCE [LARGE SCALE GENOMIC DNA]</scope>
    <source>
        <strain evidence="3 6">PNUSAC003104</strain>
    </source>
</reference>
<dbReference type="PANTHER" id="PTHR42709:SF4">
    <property type="entry name" value="INNER MEMBRANE PROTEIN YQAA"/>
    <property type="match status" value="1"/>
</dbReference>
<dbReference type="GeneID" id="77230352"/>
<dbReference type="Pfam" id="PF09335">
    <property type="entry name" value="VTT_dom"/>
    <property type="match status" value="1"/>
</dbReference>
<dbReference type="RefSeq" id="WP_004274946.1">
    <property type="nucleotide sequence ID" value="NZ_CP059682.1"/>
</dbReference>
<evidence type="ECO:0000313" key="6">
    <source>
        <dbReference type="Proteomes" id="UP000535305"/>
    </source>
</evidence>
<keyword evidence="1" id="KW-1133">Transmembrane helix</keyword>
<evidence type="ECO:0000256" key="1">
    <source>
        <dbReference type="SAM" id="Phobius"/>
    </source>
</evidence>